<dbReference type="Proteomes" id="UP000317648">
    <property type="component" value="Chromosome"/>
</dbReference>
<dbReference type="GO" id="GO:0022857">
    <property type="term" value="F:transmembrane transporter activity"/>
    <property type="evidence" value="ECO:0007669"/>
    <property type="project" value="TreeGrafter"/>
</dbReference>
<evidence type="ECO:0000256" key="6">
    <source>
        <dbReference type="ARBA" id="ARBA00038076"/>
    </source>
</evidence>
<evidence type="ECO:0000256" key="3">
    <source>
        <dbReference type="ARBA" id="ARBA00022692"/>
    </source>
</evidence>
<evidence type="ECO:0000259" key="9">
    <source>
        <dbReference type="Pfam" id="PF12704"/>
    </source>
</evidence>
<evidence type="ECO:0000313" key="11">
    <source>
        <dbReference type="Proteomes" id="UP000317648"/>
    </source>
</evidence>
<dbReference type="KEGG" id="lcre:Pla8534_04930"/>
<keyword evidence="4 7" id="KW-1133">Transmembrane helix</keyword>
<evidence type="ECO:0000256" key="4">
    <source>
        <dbReference type="ARBA" id="ARBA00022989"/>
    </source>
</evidence>
<accession>A0A518DLL8</accession>
<dbReference type="GO" id="GO:0016787">
    <property type="term" value="F:hydrolase activity"/>
    <property type="evidence" value="ECO:0007669"/>
    <property type="project" value="UniProtKB-KW"/>
</dbReference>
<dbReference type="PANTHER" id="PTHR30572:SF4">
    <property type="entry name" value="ABC TRANSPORTER PERMEASE YTRF"/>
    <property type="match status" value="1"/>
</dbReference>
<dbReference type="EMBL" id="CP036433">
    <property type="protein sequence ID" value="QDU92744.1"/>
    <property type="molecule type" value="Genomic_DNA"/>
</dbReference>
<feature type="domain" description="ABC3 transporter permease C-terminal" evidence="8">
    <location>
        <begin position="306"/>
        <end position="439"/>
    </location>
</feature>
<dbReference type="PANTHER" id="PTHR30572">
    <property type="entry name" value="MEMBRANE COMPONENT OF TRANSPORTER-RELATED"/>
    <property type="match status" value="1"/>
</dbReference>
<dbReference type="InterPro" id="IPR025857">
    <property type="entry name" value="MacB_PCD"/>
</dbReference>
<gene>
    <name evidence="10" type="primary">macB_2</name>
    <name evidence="10" type="ORF">Pla8534_04930</name>
</gene>
<dbReference type="Pfam" id="PF02687">
    <property type="entry name" value="FtsX"/>
    <property type="match status" value="1"/>
</dbReference>
<evidence type="ECO:0000256" key="2">
    <source>
        <dbReference type="ARBA" id="ARBA00022475"/>
    </source>
</evidence>
<evidence type="ECO:0000259" key="8">
    <source>
        <dbReference type="Pfam" id="PF02687"/>
    </source>
</evidence>
<keyword evidence="2" id="KW-1003">Cell membrane</keyword>
<proteinExistence type="inferred from homology"/>
<evidence type="ECO:0000256" key="1">
    <source>
        <dbReference type="ARBA" id="ARBA00004651"/>
    </source>
</evidence>
<comment type="similarity">
    <text evidence="6">Belongs to the ABC-4 integral membrane protein family.</text>
</comment>
<feature type="domain" description="MacB-like periplasmic core" evidence="9">
    <location>
        <begin position="22"/>
        <end position="264"/>
    </location>
</feature>
<comment type="subcellular location">
    <subcellularLocation>
        <location evidence="1">Cell membrane</location>
        <topology evidence="1">Multi-pass membrane protein</topology>
    </subcellularLocation>
</comment>
<name>A0A518DLL8_9BACT</name>
<keyword evidence="10" id="KW-0547">Nucleotide-binding</keyword>
<dbReference type="GO" id="GO:0005886">
    <property type="term" value="C:plasma membrane"/>
    <property type="evidence" value="ECO:0007669"/>
    <property type="project" value="UniProtKB-SubCell"/>
</dbReference>
<dbReference type="Pfam" id="PF12704">
    <property type="entry name" value="MacB_PCD"/>
    <property type="match status" value="1"/>
</dbReference>
<keyword evidence="11" id="KW-1185">Reference proteome</keyword>
<dbReference type="EC" id="3.6.3.-" evidence="10"/>
<feature type="transmembrane region" description="Helical" evidence="7">
    <location>
        <begin position="351"/>
        <end position="377"/>
    </location>
</feature>
<reference evidence="10 11" key="1">
    <citation type="submission" date="2019-02" db="EMBL/GenBank/DDBJ databases">
        <title>Deep-cultivation of Planctomycetes and their phenomic and genomic characterization uncovers novel biology.</title>
        <authorList>
            <person name="Wiegand S."/>
            <person name="Jogler M."/>
            <person name="Boedeker C."/>
            <person name="Pinto D."/>
            <person name="Vollmers J."/>
            <person name="Rivas-Marin E."/>
            <person name="Kohn T."/>
            <person name="Peeters S.H."/>
            <person name="Heuer A."/>
            <person name="Rast P."/>
            <person name="Oberbeckmann S."/>
            <person name="Bunk B."/>
            <person name="Jeske O."/>
            <person name="Meyerdierks A."/>
            <person name="Storesund J.E."/>
            <person name="Kallscheuer N."/>
            <person name="Luecker S."/>
            <person name="Lage O.M."/>
            <person name="Pohl T."/>
            <person name="Merkel B.J."/>
            <person name="Hornburger P."/>
            <person name="Mueller R.-W."/>
            <person name="Bruemmer F."/>
            <person name="Labrenz M."/>
            <person name="Spormann A.M."/>
            <person name="Op den Camp H."/>
            <person name="Overmann J."/>
            <person name="Amann R."/>
            <person name="Jetten M.S.M."/>
            <person name="Mascher T."/>
            <person name="Medema M.H."/>
            <person name="Devos D.P."/>
            <person name="Kaster A.-K."/>
            <person name="Ovreas L."/>
            <person name="Rohde M."/>
            <person name="Galperin M.Y."/>
            <person name="Jogler C."/>
        </authorList>
    </citation>
    <scope>NUCLEOTIDE SEQUENCE [LARGE SCALE GENOMIC DNA]</scope>
    <source>
        <strain evidence="10 11">Pla85_3_4</strain>
    </source>
</reference>
<organism evidence="10 11">
    <name type="scientific">Lignipirellula cremea</name>
    <dbReference type="NCBI Taxonomy" id="2528010"/>
    <lineage>
        <taxon>Bacteria</taxon>
        <taxon>Pseudomonadati</taxon>
        <taxon>Planctomycetota</taxon>
        <taxon>Planctomycetia</taxon>
        <taxon>Pirellulales</taxon>
        <taxon>Pirellulaceae</taxon>
        <taxon>Lignipirellula</taxon>
    </lineage>
</organism>
<keyword evidence="3 7" id="KW-0812">Transmembrane</keyword>
<evidence type="ECO:0000313" key="10">
    <source>
        <dbReference type="EMBL" id="QDU92744.1"/>
    </source>
</evidence>
<dbReference type="InterPro" id="IPR050250">
    <property type="entry name" value="Macrolide_Exporter_MacB"/>
</dbReference>
<evidence type="ECO:0000256" key="5">
    <source>
        <dbReference type="ARBA" id="ARBA00023136"/>
    </source>
</evidence>
<keyword evidence="10" id="KW-0378">Hydrolase</keyword>
<feature type="transmembrane region" description="Helical" evidence="7">
    <location>
        <begin position="298"/>
        <end position="324"/>
    </location>
</feature>
<dbReference type="GO" id="GO:0005524">
    <property type="term" value="F:ATP binding"/>
    <property type="evidence" value="ECO:0007669"/>
    <property type="project" value="UniProtKB-KW"/>
</dbReference>
<protein>
    <submittedName>
        <fullName evidence="10">Macrolide export ATP-binding/permease protein MacB</fullName>
        <ecNumber evidence="10">3.6.3.-</ecNumber>
    </submittedName>
</protein>
<feature type="transmembrane region" description="Helical" evidence="7">
    <location>
        <begin position="21"/>
        <end position="41"/>
    </location>
</feature>
<dbReference type="InterPro" id="IPR003838">
    <property type="entry name" value="ABC3_permease_C"/>
</dbReference>
<keyword evidence="10" id="KW-0067">ATP-binding</keyword>
<sequence>MMIWIRTLQLGVKSLLLHPMRSLLTVLGIFIGVAAVIWLLAISEGISREAQKQIEGLGANNIIVRSIKPPEDSGSSSGGFSGAKPYGLTRADYARLVSTIPTISNALPIREIRSQFSNAGRTLDGRLVGCTPDYDDAMHLKIARGRFIAEADLIRRQTYCVIAAEVAEQLFPGRDALHRKLYLTQSRDYYEIIGILQRRTPTAAIGGSLAAQDFSRDVYIPSTTLQTRIGDFIVRRGSGTFEVEVVELNQITLQVDKVENVMRTSEIVRQTLENHEKTQDTAIITPLELLEQARTTRLMFMVLMGLIAAISLLVGGIGIMNIMLATVTERTREIGIRRALGARRSDIVRQFLVETIVMSGLGGLTGVLVGLAGPWVITTIRDSILLPWAPKLMSQLPDVARNVEPTIVPLSIPLAFGISVFIGVVFGLYPAIRAAKMDPIEALRHE</sequence>
<dbReference type="AlphaFoldDB" id="A0A518DLL8"/>
<keyword evidence="5 7" id="KW-0472">Membrane</keyword>
<feature type="transmembrane region" description="Helical" evidence="7">
    <location>
        <begin position="407"/>
        <end position="429"/>
    </location>
</feature>
<evidence type="ECO:0000256" key="7">
    <source>
        <dbReference type="SAM" id="Phobius"/>
    </source>
</evidence>